<organism evidence="5 6">
    <name type="scientific">Echinicola strongylocentroti</name>
    <dbReference type="NCBI Taxonomy" id="1795355"/>
    <lineage>
        <taxon>Bacteria</taxon>
        <taxon>Pseudomonadati</taxon>
        <taxon>Bacteroidota</taxon>
        <taxon>Cytophagia</taxon>
        <taxon>Cytophagales</taxon>
        <taxon>Cyclobacteriaceae</taxon>
        <taxon>Echinicola</taxon>
    </lineage>
</organism>
<evidence type="ECO:0000256" key="3">
    <source>
        <dbReference type="SAM" id="SignalP"/>
    </source>
</evidence>
<dbReference type="PANTHER" id="PTHR13833:SF71">
    <property type="entry name" value="NHL DOMAIN-CONTAINING PROTEIN"/>
    <property type="match status" value="1"/>
</dbReference>
<dbReference type="InterPro" id="IPR001258">
    <property type="entry name" value="NHL_repeat"/>
</dbReference>
<dbReference type="Proteomes" id="UP000248688">
    <property type="component" value="Chromosome"/>
</dbReference>
<dbReference type="InterPro" id="IPR013783">
    <property type="entry name" value="Ig-like_fold"/>
</dbReference>
<dbReference type="Gene3D" id="2.120.10.30">
    <property type="entry name" value="TolB, C-terminal domain"/>
    <property type="match status" value="4"/>
</dbReference>
<dbReference type="EMBL" id="CP030041">
    <property type="protein sequence ID" value="AWW33001.1"/>
    <property type="molecule type" value="Genomic_DNA"/>
</dbReference>
<dbReference type="SUPFAM" id="SSF81296">
    <property type="entry name" value="E set domains"/>
    <property type="match status" value="1"/>
</dbReference>
<gene>
    <name evidence="5" type="ORF">DN752_00645</name>
</gene>
<feature type="domain" description="IPT/TIG" evidence="4">
    <location>
        <begin position="35"/>
        <end position="105"/>
    </location>
</feature>
<dbReference type="AlphaFoldDB" id="A0A2Z4IPD3"/>
<evidence type="ECO:0000256" key="1">
    <source>
        <dbReference type="ARBA" id="ARBA00022737"/>
    </source>
</evidence>
<dbReference type="SUPFAM" id="SSF63825">
    <property type="entry name" value="YWTD domain"/>
    <property type="match status" value="1"/>
</dbReference>
<feature type="repeat" description="NHL" evidence="2">
    <location>
        <begin position="252"/>
        <end position="283"/>
    </location>
</feature>
<feature type="signal peptide" evidence="3">
    <location>
        <begin position="1"/>
        <end position="21"/>
    </location>
</feature>
<dbReference type="InterPro" id="IPR002909">
    <property type="entry name" value="IPT_dom"/>
</dbReference>
<dbReference type="Pfam" id="PF01833">
    <property type="entry name" value="TIG"/>
    <property type="match status" value="1"/>
</dbReference>
<dbReference type="PROSITE" id="PS51257">
    <property type="entry name" value="PROKAR_LIPOPROTEIN"/>
    <property type="match status" value="1"/>
</dbReference>
<dbReference type="Gene3D" id="2.60.40.10">
    <property type="entry name" value="Immunoglobulins"/>
    <property type="match status" value="1"/>
</dbReference>
<dbReference type="InterPro" id="IPR014756">
    <property type="entry name" value="Ig_E-set"/>
</dbReference>
<protein>
    <submittedName>
        <fullName evidence="5">Gluconolactonase</fullName>
    </submittedName>
</protein>
<reference evidence="5 6" key="1">
    <citation type="submission" date="2018-06" db="EMBL/GenBank/DDBJ databases">
        <title>Echinicola strongylocentroti sp. nov., isolated from a sea urchin Strongylocentrotus intermedius.</title>
        <authorList>
            <person name="Bae S.S."/>
        </authorList>
    </citation>
    <scope>NUCLEOTIDE SEQUENCE [LARGE SCALE GENOMIC DNA]</scope>
    <source>
        <strain evidence="5 6">MEBiC08714</strain>
    </source>
</reference>
<evidence type="ECO:0000259" key="4">
    <source>
        <dbReference type="Pfam" id="PF01833"/>
    </source>
</evidence>
<keyword evidence="1" id="KW-0677">Repeat</keyword>
<keyword evidence="3" id="KW-0732">Signal</keyword>
<name>A0A2Z4IPD3_9BACT</name>
<evidence type="ECO:0000313" key="5">
    <source>
        <dbReference type="EMBL" id="AWW33001.1"/>
    </source>
</evidence>
<feature type="repeat" description="NHL" evidence="2">
    <location>
        <begin position="140"/>
        <end position="175"/>
    </location>
</feature>
<evidence type="ECO:0000256" key="2">
    <source>
        <dbReference type="PROSITE-ProRule" id="PRU00504"/>
    </source>
</evidence>
<keyword evidence="6" id="KW-1185">Reference proteome</keyword>
<dbReference type="PANTHER" id="PTHR13833">
    <property type="match status" value="1"/>
</dbReference>
<dbReference type="KEGG" id="est:DN752_00645"/>
<dbReference type="OrthoDB" id="791543at2"/>
<dbReference type="CDD" id="cd14953">
    <property type="entry name" value="NHL_like_1"/>
    <property type="match status" value="1"/>
</dbReference>
<sequence length="442" mass="46816">MKSVYRFPLLAIILSALVVLGCDNDDVTPQSSSAPFIYAMSPEEGNAKDVVTIQGRNFSGNREANAVSFNGVSATVLEATNSRLQVVVPEGEGLQTIELSINGVSADGASLEFNHVVRPANYKVSTLAGSSDYGLVDGVGNGASFRNPEGVAVHPDGSLIVTDRSNSSIRQVTLDGTVTTVLGTGQRGYLDGPVAGAMLDYPWKSCVDQEGNIYVADRDNHVIRKIDTQGTVSTVAGTGEAGYNDGAAGEAQFDQPLDVVVTEEGVLYVADNRNHRIRKIDVDGTVSTIAGSEQGDQNGTLEEATFRYPSGLDIDAQGNIFVADRINHLIRKIELNTGQVTTVAGDGSQGTRDGQPANAQFNNPYGISVGNGGELIVADLSNHKIRLINNEEVITIAGSISGFLDGVGVTAQFYNPTDVTFHDGVIYVADLGNHRIRIIERE</sequence>
<accession>A0A2Z4IPD3</accession>
<dbReference type="Pfam" id="PF01436">
    <property type="entry name" value="NHL"/>
    <property type="match status" value="6"/>
</dbReference>
<evidence type="ECO:0000313" key="6">
    <source>
        <dbReference type="Proteomes" id="UP000248688"/>
    </source>
</evidence>
<dbReference type="InterPro" id="IPR011042">
    <property type="entry name" value="6-blade_b-propeller_TolB-like"/>
</dbReference>
<proteinExistence type="predicted"/>
<dbReference type="PROSITE" id="PS51125">
    <property type="entry name" value="NHL"/>
    <property type="match status" value="2"/>
</dbReference>
<feature type="chain" id="PRO_5016421336" evidence="3">
    <location>
        <begin position="22"/>
        <end position="442"/>
    </location>
</feature>